<dbReference type="RefSeq" id="WP_320506387.1">
    <property type="nucleotide sequence ID" value="NZ_JAXCLW010000001.1"/>
</dbReference>
<evidence type="ECO:0000256" key="1">
    <source>
        <dbReference type="SAM" id="Phobius"/>
    </source>
</evidence>
<evidence type="ECO:0008006" key="4">
    <source>
        <dbReference type="Google" id="ProtNLM"/>
    </source>
</evidence>
<feature type="transmembrane region" description="Helical" evidence="1">
    <location>
        <begin position="20"/>
        <end position="43"/>
    </location>
</feature>
<comment type="caution">
    <text evidence="2">The sequence shown here is derived from an EMBL/GenBank/DDBJ whole genome shotgun (WGS) entry which is preliminary data.</text>
</comment>
<keyword evidence="1" id="KW-1133">Transmembrane helix</keyword>
<dbReference type="EMBL" id="JAXCLW010000001">
    <property type="protein sequence ID" value="MDY0881318.1"/>
    <property type="molecule type" value="Genomic_DNA"/>
</dbReference>
<keyword evidence="1" id="KW-0472">Membrane</keyword>
<keyword evidence="1" id="KW-0812">Transmembrane</keyword>
<gene>
    <name evidence="2" type="ORF">SMD27_00540</name>
</gene>
<name>A0ABU5E537_9PROT</name>
<evidence type="ECO:0000313" key="3">
    <source>
        <dbReference type="Proteomes" id="UP001279642"/>
    </source>
</evidence>
<protein>
    <recommendedName>
        <fullName evidence="4">YqaE/Pmp3 family membrane protein</fullName>
    </recommendedName>
</protein>
<organism evidence="2 3">
    <name type="scientific">Dongia soli</name>
    <dbReference type="NCBI Taxonomy" id="600628"/>
    <lineage>
        <taxon>Bacteria</taxon>
        <taxon>Pseudomonadati</taxon>
        <taxon>Pseudomonadota</taxon>
        <taxon>Alphaproteobacteria</taxon>
        <taxon>Rhodospirillales</taxon>
        <taxon>Dongiaceae</taxon>
        <taxon>Dongia</taxon>
    </lineage>
</organism>
<reference evidence="2 3" key="1">
    <citation type="journal article" date="2016" name="Antonie Van Leeuwenhoek">
        <title>Dongia soli sp. nov., isolated from soil from Dokdo, Korea.</title>
        <authorList>
            <person name="Kim D.U."/>
            <person name="Lee H."/>
            <person name="Kim H."/>
            <person name="Kim S.G."/>
            <person name="Ka J.O."/>
        </authorList>
    </citation>
    <scope>NUCLEOTIDE SEQUENCE [LARGE SCALE GENOMIC DNA]</scope>
    <source>
        <strain evidence="2 3">D78</strain>
    </source>
</reference>
<proteinExistence type="predicted"/>
<feature type="transmembrane region" description="Helical" evidence="1">
    <location>
        <begin position="49"/>
        <end position="66"/>
    </location>
</feature>
<keyword evidence="3" id="KW-1185">Reference proteome</keyword>
<accession>A0ABU5E537</accession>
<evidence type="ECO:0000313" key="2">
    <source>
        <dbReference type="EMBL" id="MDY0881318.1"/>
    </source>
</evidence>
<dbReference type="Proteomes" id="UP001279642">
    <property type="component" value="Unassembled WGS sequence"/>
</dbReference>
<sequence>MIYLLAIFLPPLALLLYGRIFQAVLNLLICIVALVTGFIWLFLAGGPGLFIWSIAVIHAVLVINSAKQDRRARLIAASMRQSQQP</sequence>